<evidence type="ECO:0000313" key="7">
    <source>
        <dbReference type="EMBL" id="KXA15636.1"/>
    </source>
</evidence>
<proteinExistence type="inferred from homology"/>
<dbReference type="Proteomes" id="UP000070617">
    <property type="component" value="Unassembled WGS sequence"/>
</dbReference>
<protein>
    <recommendedName>
        <fullName evidence="3 5">Regulatory protein RecX</fullName>
    </recommendedName>
</protein>
<evidence type="ECO:0000256" key="3">
    <source>
        <dbReference type="ARBA" id="ARBA00018111"/>
    </source>
</evidence>
<dbReference type="STRING" id="134605.HMPREF3206_00622"/>
<dbReference type="PANTHER" id="PTHR33602:SF1">
    <property type="entry name" value="REGULATORY PROTEIN RECX FAMILY PROTEIN"/>
    <property type="match status" value="1"/>
</dbReference>
<evidence type="ECO:0000256" key="5">
    <source>
        <dbReference type="HAMAP-Rule" id="MF_01114"/>
    </source>
</evidence>
<comment type="subcellular location">
    <subcellularLocation>
        <location evidence="1 5">Cytoplasm</location>
    </subcellularLocation>
</comment>
<keyword evidence="4 5" id="KW-0963">Cytoplasm</keyword>
<feature type="domain" description="RecX second three-helical" evidence="6">
    <location>
        <begin position="96"/>
        <end position="133"/>
    </location>
</feature>
<evidence type="ECO:0000259" key="6">
    <source>
        <dbReference type="Pfam" id="PF02631"/>
    </source>
</evidence>
<gene>
    <name evidence="5" type="primary">recX</name>
    <name evidence="7" type="ORF">HMPREF3206_00622</name>
</gene>
<dbReference type="InterPro" id="IPR053924">
    <property type="entry name" value="RecX_HTH_2nd"/>
</dbReference>
<reference evidence="8" key="1">
    <citation type="submission" date="2016-01" db="EMBL/GenBank/DDBJ databases">
        <authorList>
            <person name="Mitreva M."/>
            <person name="Pepin K.H."/>
            <person name="Mihindukulasuriya K.A."/>
            <person name="Fulton R."/>
            <person name="Fronick C."/>
            <person name="O'Laughlin M."/>
            <person name="Miner T."/>
            <person name="Herter B."/>
            <person name="Rosa B.A."/>
            <person name="Cordes M."/>
            <person name="Tomlinson C."/>
            <person name="Wollam A."/>
            <person name="Palsikar V.B."/>
            <person name="Mardis E.R."/>
            <person name="Wilson R.K."/>
        </authorList>
    </citation>
    <scope>NUCLEOTIDE SEQUENCE [LARGE SCALE GENOMIC DNA]</scope>
    <source>
        <strain evidence="8">CMW8396</strain>
    </source>
</reference>
<name>A0A133NH60_9FUSO</name>
<keyword evidence="8" id="KW-1185">Reference proteome</keyword>
<comment type="similarity">
    <text evidence="2 5">Belongs to the RecX family.</text>
</comment>
<dbReference type="InterPro" id="IPR003783">
    <property type="entry name" value="Regulatory_RecX"/>
</dbReference>
<evidence type="ECO:0000313" key="8">
    <source>
        <dbReference type="Proteomes" id="UP000070617"/>
    </source>
</evidence>
<dbReference type="RefSeq" id="WP_060793513.1">
    <property type="nucleotide sequence ID" value="NZ_KQ956520.1"/>
</dbReference>
<organism evidence="7 8">
    <name type="scientific">Fusobacterium equinum</name>
    <dbReference type="NCBI Taxonomy" id="134605"/>
    <lineage>
        <taxon>Bacteria</taxon>
        <taxon>Fusobacteriati</taxon>
        <taxon>Fusobacteriota</taxon>
        <taxon>Fusobacteriia</taxon>
        <taxon>Fusobacteriales</taxon>
        <taxon>Fusobacteriaceae</taxon>
        <taxon>Fusobacterium</taxon>
    </lineage>
</organism>
<sequence length="182" mass="22120">MKKFQKHRNKLIFDDGSQIFVTKEMIQKFTLQGKEILSEEEYEELIRYRIRLSSYTWLSKRDYSAKELEMKLSRYCSQKQWILDLIEDLQDQEYLDDYHYAVQWIRSKKYGRSKMEYLLLQKGLSREIVKKALEETYESDSDEIVRVWNKLGEKAKEKKVMALLRKGYRYSEIKKALAEIEE</sequence>
<evidence type="ECO:0000256" key="1">
    <source>
        <dbReference type="ARBA" id="ARBA00004496"/>
    </source>
</evidence>
<comment type="function">
    <text evidence="5">Modulates RecA activity.</text>
</comment>
<dbReference type="EMBL" id="LRPX01000024">
    <property type="protein sequence ID" value="KXA15636.1"/>
    <property type="molecule type" value="Genomic_DNA"/>
</dbReference>
<dbReference type="GO" id="GO:0005737">
    <property type="term" value="C:cytoplasm"/>
    <property type="evidence" value="ECO:0007669"/>
    <property type="project" value="UniProtKB-SubCell"/>
</dbReference>
<evidence type="ECO:0000256" key="4">
    <source>
        <dbReference type="ARBA" id="ARBA00022490"/>
    </source>
</evidence>
<dbReference type="GO" id="GO:0006282">
    <property type="term" value="P:regulation of DNA repair"/>
    <property type="evidence" value="ECO:0007669"/>
    <property type="project" value="UniProtKB-UniRule"/>
</dbReference>
<accession>A0A133NH60</accession>
<comment type="caution">
    <text evidence="7">The sequence shown here is derived from an EMBL/GenBank/DDBJ whole genome shotgun (WGS) entry which is preliminary data.</text>
</comment>
<dbReference type="Gene3D" id="1.10.10.10">
    <property type="entry name" value="Winged helix-like DNA-binding domain superfamily/Winged helix DNA-binding domain"/>
    <property type="match status" value="2"/>
</dbReference>
<dbReference type="Pfam" id="PF02631">
    <property type="entry name" value="RecX_HTH2"/>
    <property type="match status" value="1"/>
</dbReference>
<dbReference type="InterPro" id="IPR036388">
    <property type="entry name" value="WH-like_DNA-bd_sf"/>
</dbReference>
<dbReference type="HAMAP" id="MF_01114">
    <property type="entry name" value="RecX"/>
    <property type="match status" value="1"/>
</dbReference>
<evidence type="ECO:0000256" key="2">
    <source>
        <dbReference type="ARBA" id="ARBA00009695"/>
    </source>
</evidence>
<dbReference type="PANTHER" id="PTHR33602">
    <property type="entry name" value="REGULATORY PROTEIN RECX FAMILY PROTEIN"/>
    <property type="match status" value="1"/>
</dbReference>
<dbReference type="AlphaFoldDB" id="A0A133NH60"/>
<dbReference type="PATRIC" id="fig|134605.3.peg.624"/>